<keyword evidence="4" id="KW-1185">Reference proteome</keyword>
<gene>
    <name evidence="3" type="ORF">EM20IM_08975</name>
</gene>
<dbReference type="InterPro" id="IPR003148">
    <property type="entry name" value="RCK_N"/>
</dbReference>
<keyword evidence="1" id="KW-0520">NAD</keyword>
<proteinExistence type="predicted"/>
<dbReference type="Gene3D" id="3.40.50.720">
    <property type="entry name" value="NAD(P)-binding Rossmann-like Domain"/>
    <property type="match status" value="1"/>
</dbReference>
<feature type="domain" description="RCK N-terminal" evidence="2">
    <location>
        <begin position="5"/>
        <end position="75"/>
    </location>
</feature>
<dbReference type="EMBL" id="CP065956">
    <property type="protein sequence ID" value="QSR86600.1"/>
    <property type="molecule type" value="Genomic_DNA"/>
</dbReference>
<name>A0ABX7PUD6_9BACT</name>
<evidence type="ECO:0000259" key="2">
    <source>
        <dbReference type="Pfam" id="PF02254"/>
    </source>
</evidence>
<evidence type="ECO:0000313" key="3">
    <source>
        <dbReference type="EMBL" id="QSR86600.1"/>
    </source>
</evidence>
<protein>
    <submittedName>
        <fullName evidence="3">NAD-binding protein</fullName>
    </submittedName>
</protein>
<dbReference type="Proteomes" id="UP000663088">
    <property type="component" value="Chromosome"/>
</dbReference>
<dbReference type="RefSeq" id="WP_206846433.1">
    <property type="nucleotide sequence ID" value="NZ_CP065956.1"/>
</dbReference>
<evidence type="ECO:0000313" key="4">
    <source>
        <dbReference type="Proteomes" id="UP000663088"/>
    </source>
</evidence>
<dbReference type="PANTHER" id="PTHR43574">
    <property type="entry name" value="EPIMERASE-RELATED"/>
    <property type="match status" value="1"/>
</dbReference>
<dbReference type="Pfam" id="PF02254">
    <property type="entry name" value="TrkA_N"/>
    <property type="match status" value="1"/>
</dbReference>
<evidence type="ECO:0000256" key="1">
    <source>
        <dbReference type="ARBA" id="ARBA00023027"/>
    </source>
</evidence>
<sequence>MNLPVVIIGCGYIGRILALRLKSQQKAVMGIVKTEESRINLEKQGIPAIAADITDIRFPRVLPPASALVFSASSNRSEAELFGKIFSIGLDYVLESAKGIPLLLVSSTSVYSQVEGEWVNEDSPAIPTTPSGEILKQAEQKVLERGGTVLRASGIYGPQRAYRITGLVERRVRIDPRKKWINQVHGFDLARAIEHFLTVPGLFNISDDLPTLEEDFYSWLCQNLNVPFPPFGQKPPHPKRGYSNKRISNKKAKSMGFRLDFPTFKEGYSSLVQIYKNPS</sequence>
<reference evidence="3 4" key="1">
    <citation type="submission" date="2020-12" db="EMBL/GenBank/DDBJ databases">
        <authorList>
            <person name="Awala S.I."/>
            <person name="Gwak J.-H."/>
            <person name="Kim S.-J."/>
            <person name="Rhee S.-K."/>
        </authorList>
    </citation>
    <scope>NUCLEOTIDE SEQUENCE [LARGE SCALE GENOMIC DNA]</scope>
    <source>
        <strain evidence="3 4">IT5</strain>
    </source>
</reference>
<dbReference type="SUPFAM" id="SSF51735">
    <property type="entry name" value="NAD(P)-binding Rossmann-fold domains"/>
    <property type="match status" value="1"/>
</dbReference>
<dbReference type="InterPro" id="IPR036291">
    <property type="entry name" value="NAD(P)-bd_dom_sf"/>
</dbReference>
<accession>A0ABX7PUD6</accession>
<organism evidence="3 4">
    <name type="scientific">Candidatus Methylacidiphilum infernorum</name>
    <dbReference type="NCBI Taxonomy" id="511746"/>
    <lineage>
        <taxon>Bacteria</taxon>
        <taxon>Pseudomonadati</taxon>
        <taxon>Verrucomicrobiota</taxon>
        <taxon>Methylacidiphilae</taxon>
        <taxon>Methylacidiphilales</taxon>
        <taxon>Methylacidiphilaceae</taxon>
        <taxon>Methylacidiphilum (ex Ratnadevi et al. 2023)</taxon>
    </lineage>
</organism>